<dbReference type="AlphaFoldDB" id="A0A523XJU1"/>
<comment type="caution">
    <text evidence="1">The sequence shown here is derived from an EMBL/GenBank/DDBJ whole genome shotgun (WGS) entry which is preliminary data.</text>
</comment>
<dbReference type="PANTHER" id="PTHR43861:SF6">
    <property type="entry name" value="METHYLTRANSFERASE TYPE 11"/>
    <property type="match status" value="1"/>
</dbReference>
<keyword evidence="1" id="KW-0489">Methyltransferase</keyword>
<evidence type="ECO:0000313" key="2">
    <source>
        <dbReference type="Proteomes" id="UP000315534"/>
    </source>
</evidence>
<keyword evidence="1" id="KW-0808">Transferase</keyword>
<proteinExistence type="predicted"/>
<accession>A0A523XJU1</accession>
<organism evidence="1 2">
    <name type="scientific">candidate division TA06 bacterium</name>
    <dbReference type="NCBI Taxonomy" id="2250710"/>
    <lineage>
        <taxon>Bacteria</taxon>
        <taxon>Bacteria division TA06</taxon>
    </lineage>
</organism>
<dbReference type="GO" id="GO:0032259">
    <property type="term" value="P:methylation"/>
    <property type="evidence" value="ECO:0007669"/>
    <property type="project" value="UniProtKB-KW"/>
</dbReference>
<dbReference type="GO" id="GO:0008168">
    <property type="term" value="F:methyltransferase activity"/>
    <property type="evidence" value="ECO:0007669"/>
    <property type="project" value="UniProtKB-KW"/>
</dbReference>
<name>A0A523XJU1_UNCT6</name>
<protein>
    <submittedName>
        <fullName evidence="1">Methyltransferase domain-containing protein</fullName>
    </submittedName>
</protein>
<dbReference type="Pfam" id="PF13489">
    <property type="entry name" value="Methyltransf_23"/>
    <property type="match status" value="1"/>
</dbReference>
<gene>
    <name evidence="1" type="ORF">E3J38_07070</name>
</gene>
<reference evidence="1 2" key="1">
    <citation type="submission" date="2019-03" db="EMBL/GenBank/DDBJ databases">
        <title>Metabolic potential of uncultured bacteria and archaea associated with petroleum seepage in deep-sea sediments.</title>
        <authorList>
            <person name="Dong X."/>
            <person name="Hubert C."/>
        </authorList>
    </citation>
    <scope>NUCLEOTIDE SEQUENCE [LARGE SCALE GENOMIC DNA]</scope>
    <source>
        <strain evidence="1">E29_bin36</strain>
    </source>
</reference>
<dbReference type="Proteomes" id="UP000315534">
    <property type="component" value="Unassembled WGS sequence"/>
</dbReference>
<dbReference type="InterPro" id="IPR029063">
    <property type="entry name" value="SAM-dependent_MTases_sf"/>
</dbReference>
<sequence length="309" mass="35894">MKCPVCDATRSINIGTSKNYRIHKCLECKLEYAEPMRLEDATYYQSRKFYQLKRILAEKKILPSLRTKWEFGQFLKYSPNRGGKLLDIGCGEGQFLYYARKLGYDVYGVDMDELSVDVAKKYFHLDNIYAGDFDSFYEKGGKRQFECITFFELLEHVEDPKRFLSRVRQLLKPGGYIALSAPNAERITVRLHLREKYDYPPHHLTRWGPESLRGFIEREGFEIVKHEFTPQILRYIVAGLSPWWGGKDKNASRFLEALSAGKKPALWIMRSYLGFLDILLYAEIILTSLLRAINISGISHFVIARKTAS</sequence>
<dbReference type="EMBL" id="SOIP01000413">
    <property type="protein sequence ID" value="TET79527.1"/>
    <property type="molecule type" value="Genomic_DNA"/>
</dbReference>
<dbReference type="PANTHER" id="PTHR43861">
    <property type="entry name" value="TRANS-ACONITATE 2-METHYLTRANSFERASE-RELATED"/>
    <property type="match status" value="1"/>
</dbReference>
<evidence type="ECO:0000313" key="1">
    <source>
        <dbReference type="EMBL" id="TET79527.1"/>
    </source>
</evidence>
<dbReference type="Gene3D" id="3.40.50.150">
    <property type="entry name" value="Vaccinia Virus protein VP39"/>
    <property type="match status" value="1"/>
</dbReference>
<dbReference type="CDD" id="cd02440">
    <property type="entry name" value="AdoMet_MTases"/>
    <property type="match status" value="1"/>
</dbReference>
<dbReference type="SUPFAM" id="SSF53335">
    <property type="entry name" value="S-adenosyl-L-methionine-dependent methyltransferases"/>
    <property type="match status" value="1"/>
</dbReference>